<feature type="chain" id="PRO_5040222041" evidence="1">
    <location>
        <begin position="21"/>
        <end position="308"/>
    </location>
</feature>
<evidence type="ECO:0000256" key="1">
    <source>
        <dbReference type="SAM" id="SignalP"/>
    </source>
</evidence>
<proteinExistence type="predicted"/>
<dbReference type="OrthoDB" id="658938at2"/>
<gene>
    <name evidence="2" type="ORF">ECE50_028855</name>
</gene>
<dbReference type="AlphaFoldDB" id="A0A9Q5D4J4"/>
<dbReference type="Proteomes" id="UP000281028">
    <property type="component" value="Unassembled WGS sequence"/>
</dbReference>
<accession>A0A9Q5D4J4</accession>
<reference evidence="2" key="1">
    <citation type="submission" date="2020-05" db="EMBL/GenBank/DDBJ databases">
        <title>Chitinophaga laudate sp. nov., isolated from a tropical peat swamp.</title>
        <authorList>
            <person name="Goh C.B.S."/>
            <person name="Lee M.S."/>
            <person name="Parimannan S."/>
            <person name="Pasbakhsh P."/>
            <person name="Yule C.M."/>
            <person name="Rajandas H."/>
            <person name="Loke S."/>
            <person name="Croft L."/>
            <person name="Tan J.B.L."/>
        </authorList>
    </citation>
    <scope>NUCLEOTIDE SEQUENCE</scope>
    <source>
        <strain evidence="2">Mgbs1</strain>
    </source>
</reference>
<keyword evidence="3" id="KW-1185">Reference proteome</keyword>
<comment type="caution">
    <text evidence="2">The sequence shown here is derived from an EMBL/GenBank/DDBJ whole genome shotgun (WGS) entry which is preliminary data.</text>
</comment>
<evidence type="ECO:0000313" key="3">
    <source>
        <dbReference type="Proteomes" id="UP000281028"/>
    </source>
</evidence>
<protein>
    <submittedName>
        <fullName evidence="2">Uncharacterized protein</fullName>
    </submittedName>
</protein>
<keyword evidence="1" id="KW-0732">Signal</keyword>
<evidence type="ECO:0000313" key="2">
    <source>
        <dbReference type="EMBL" id="NSL90868.1"/>
    </source>
</evidence>
<name>A0A9Q5D4J4_9BACT</name>
<dbReference type="EMBL" id="RIAR02000001">
    <property type="protein sequence ID" value="NSL90868.1"/>
    <property type="molecule type" value="Genomic_DNA"/>
</dbReference>
<organism evidence="2 3">
    <name type="scientific">Chitinophaga solisilvae</name>
    <dbReference type="NCBI Taxonomy" id="1233460"/>
    <lineage>
        <taxon>Bacteria</taxon>
        <taxon>Pseudomonadati</taxon>
        <taxon>Bacteroidota</taxon>
        <taxon>Chitinophagia</taxon>
        <taxon>Chitinophagales</taxon>
        <taxon>Chitinophagaceae</taxon>
        <taxon>Chitinophaga</taxon>
    </lineage>
</organism>
<sequence>MRNVCMFVTLFWLSMSAANAQVASLVAPNNNSFAGLEKNLLFHADKRFKVTLTGPVQVDVSRLFDGALDPFFGTAPSESNPMVVLVENLPLVHTQKKAYVGWTARYQGSSRFKIEGFETGVNDWIILADVSNTSLNDYIAEARGTFSKLRYTFYNGIGAAGAIGLSELFFLHGEYVMAYDGLMVQYDRNNNVKMGSNALPTDLSVNGTISAKRLRVLQQGWADFVFEPDYKLPDLSEVESFIRQHRHLPEIPSAAVVQKEGVDLGDVSAKLLQKIEELTLYMIEQQKKMAVLSAENKEMKEKIEKLTR</sequence>
<feature type="signal peptide" evidence="1">
    <location>
        <begin position="1"/>
        <end position="20"/>
    </location>
</feature>